<dbReference type="Gene3D" id="1.10.357.10">
    <property type="entry name" value="Tetracycline Repressor, domain 2"/>
    <property type="match status" value="1"/>
</dbReference>
<sequence>MKTAFGNIEMMLEAEADEGRALSRAERRELQVQRILEAAKTCFAREGFQGASMQQICAEASMSPGALYRYFVSKEAIIEEICAAAQRDDEIKFAVMFDNPDVVEGMVFGAMAHIRFVHETGACALIAQFHAEATRNEAVRATYCNHMTQVRTLFLDYLGAASERGEIAPLLELETLVPALMAVIQGIASNDLPSNGIALDKLETIVRTVLVAMLRPTGRTARPAETSSTAAG</sequence>
<name>A0A1C2DNS6_9HYPH</name>
<reference evidence="4 5" key="1">
    <citation type="submission" date="2016-08" db="EMBL/GenBank/DDBJ databases">
        <title>Whole genome sequence of Mesorhizobium sp. strain UASWS1009 isolated from industrial sewage.</title>
        <authorList>
            <person name="Crovadore J."/>
            <person name="Calmin G."/>
            <person name="Chablais R."/>
            <person name="Cochard B."/>
            <person name="Lefort F."/>
        </authorList>
    </citation>
    <scope>NUCLEOTIDE SEQUENCE [LARGE SCALE GENOMIC DNA]</scope>
    <source>
        <strain evidence="4 5">UASWS1009</strain>
    </source>
</reference>
<organism evidence="4 5">
    <name type="scientific">Mesorhizobium hungaricum</name>
    <dbReference type="NCBI Taxonomy" id="1566387"/>
    <lineage>
        <taxon>Bacteria</taxon>
        <taxon>Pseudomonadati</taxon>
        <taxon>Pseudomonadota</taxon>
        <taxon>Alphaproteobacteria</taxon>
        <taxon>Hyphomicrobiales</taxon>
        <taxon>Phyllobacteriaceae</taxon>
        <taxon>Mesorhizobium</taxon>
    </lineage>
</organism>
<keyword evidence="5" id="KW-1185">Reference proteome</keyword>
<dbReference type="InterPro" id="IPR036271">
    <property type="entry name" value="Tet_transcr_reg_TetR-rel_C_sf"/>
</dbReference>
<dbReference type="EMBL" id="MDEO01000033">
    <property type="protein sequence ID" value="OCX16265.1"/>
    <property type="molecule type" value="Genomic_DNA"/>
</dbReference>
<comment type="caution">
    <text evidence="4">The sequence shown here is derived from an EMBL/GenBank/DDBJ whole genome shotgun (WGS) entry which is preliminary data.</text>
</comment>
<dbReference type="InterPro" id="IPR009057">
    <property type="entry name" value="Homeodomain-like_sf"/>
</dbReference>
<keyword evidence="1 2" id="KW-0238">DNA-binding</keyword>
<dbReference type="STRING" id="1566387.QV13_15590"/>
<gene>
    <name evidence="4" type="ORF">QV13_15590</name>
</gene>
<dbReference type="GO" id="GO:0003700">
    <property type="term" value="F:DNA-binding transcription factor activity"/>
    <property type="evidence" value="ECO:0007669"/>
    <property type="project" value="TreeGrafter"/>
</dbReference>
<dbReference type="InterPro" id="IPR001647">
    <property type="entry name" value="HTH_TetR"/>
</dbReference>
<dbReference type="RefSeq" id="WP_024926264.1">
    <property type="nucleotide sequence ID" value="NZ_MDEO01000033.1"/>
</dbReference>
<evidence type="ECO:0000313" key="4">
    <source>
        <dbReference type="EMBL" id="OCX16265.1"/>
    </source>
</evidence>
<dbReference type="PANTHER" id="PTHR30055">
    <property type="entry name" value="HTH-TYPE TRANSCRIPTIONAL REGULATOR RUTR"/>
    <property type="match status" value="1"/>
</dbReference>
<dbReference type="PROSITE" id="PS50977">
    <property type="entry name" value="HTH_TETR_2"/>
    <property type="match status" value="1"/>
</dbReference>
<dbReference type="SUPFAM" id="SSF46689">
    <property type="entry name" value="Homeodomain-like"/>
    <property type="match status" value="1"/>
</dbReference>
<dbReference type="InterPro" id="IPR050109">
    <property type="entry name" value="HTH-type_TetR-like_transc_reg"/>
</dbReference>
<dbReference type="SUPFAM" id="SSF48498">
    <property type="entry name" value="Tetracyclin repressor-like, C-terminal domain"/>
    <property type="match status" value="1"/>
</dbReference>
<evidence type="ECO:0000259" key="3">
    <source>
        <dbReference type="PROSITE" id="PS50977"/>
    </source>
</evidence>
<dbReference type="Proteomes" id="UP000094412">
    <property type="component" value="Unassembled WGS sequence"/>
</dbReference>
<dbReference type="AlphaFoldDB" id="A0A1C2DNS6"/>
<protein>
    <recommendedName>
        <fullName evidence="3">HTH tetR-type domain-containing protein</fullName>
    </recommendedName>
</protein>
<evidence type="ECO:0000256" key="1">
    <source>
        <dbReference type="ARBA" id="ARBA00023125"/>
    </source>
</evidence>
<dbReference type="PRINTS" id="PR00455">
    <property type="entry name" value="HTHTETR"/>
</dbReference>
<proteinExistence type="predicted"/>
<dbReference type="GO" id="GO:0000976">
    <property type="term" value="F:transcription cis-regulatory region binding"/>
    <property type="evidence" value="ECO:0007669"/>
    <property type="project" value="TreeGrafter"/>
</dbReference>
<evidence type="ECO:0000313" key="5">
    <source>
        <dbReference type="Proteomes" id="UP000094412"/>
    </source>
</evidence>
<dbReference type="Pfam" id="PF00440">
    <property type="entry name" value="TetR_N"/>
    <property type="match status" value="1"/>
</dbReference>
<accession>A0A1C2DNS6</accession>
<evidence type="ECO:0000256" key="2">
    <source>
        <dbReference type="PROSITE-ProRule" id="PRU00335"/>
    </source>
</evidence>
<dbReference type="PANTHER" id="PTHR30055:SF226">
    <property type="entry name" value="HTH-TYPE TRANSCRIPTIONAL REGULATOR PKSA"/>
    <property type="match status" value="1"/>
</dbReference>
<feature type="domain" description="HTH tetR-type" evidence="3">
    <location>
        <begin position="29"/>
        <end position="89"/>
    </location>
</feature>
<feature type="DNA-binding region" description="H-T-H motif" evidence="2">
    <location>
        <begin position="52"/>
        <end position="71"/>
    </location>
</feature>